<keyword evidence="11" id="KW-1185">Reference proteome</keyword>
<dbReference type="FunFam" id="2.170.150.20:FF:000001">
    <property type="entry name" value="Peptide methionine sulfoxide reductase MsrB"/>
    <property type="match status" value="1"/>
</dbReference>
<dbReference type="InterPro" id="IPR002579">
    <property type="entry name" value="Met_Sox_Rdtase_MsrB_dom"/>
</dbReference>
<keyword evidence="5" id="KW-0862">Zinc</keyword>
<feature type="signal peptide" evidence="8">
    <location>
        <begin position="1"/>
        <end position="24"/>
    </location>
</feature>
<feature type="chain" id="PRO_5009241402" description="peptide-methionine (R)-S-oxide reductase" evidence="8">
    <location>
        <begin position="25"/>
        <end position="179"/>
    </location>
</feature>
<dbReference type="OrthoDB" id="9785497at2"/>
<dbReference type="GO" id="GO:0006979">
    <property type="term" value="P:response to oxidative stress"/>
    <property type="evidence" value="ECO:0007669"/>
    <property type="project" value="InterPro"/>
</dbReference>
<evidence type="ECO:0000256" key="3">
    <source>
        <dbReference type="ARBA" id="ARBA00012499"/>
    </source>
</evidence>
<keyword evidence="8" id="KW-0732">Signal</keyword>
<evidence type="ECO:0000259" key="9">
    <source>
        <dbReference type="PROSITE" id="PS51790"/>
    </source>
</evidence>
<dbReference type="NCBIfam" id="TIGR00357">
    <property type="entry name" value="peptide-methionine (R)-S-oxide reductase MsrB"/>
    <property type="match status" value="1"/>
</dbReference>
<organism evidence="10 11">
    <name type="scientific">Terriglobus roseus</name>
    <dbReference type="NCBI Taxonomy" id="392734"/>
    <lineage>
        <taxon>Bacteria</taxon>
        <taxon>Pseudomonadati</taxon>
        <taxon>Acidobacteriota</taxon>
        <taxon>Terriglobia</taxon>
        <taxon>Terriglobales</taxon>
        <taxon>Acidobacteriaceae</taxon>
        <taxon>Terriglobus</taxon>
    </lineage>
</organism>
<keyword evidence="4" id="KW-0479">Metal-binding</keyword>
<dbReference type="Pfam" id="PF01641">
    <property type="entry name" value="SelR"/>
    <property type="match status" value="1"/>
</dbReference>
<dbReference type="EMBL" id="LT629690">
    <property type="protein sequence ID" value="SDF12484.1"/>
    <property type="molecule type" value="Genomic_DNA"/>
</dbReference>
<evidence type="ECO:0000313" key="11">
    <source>
        <dbReference type="Proteomes" id="UP000182427"/>
    </source>
</evidence>
<gene>
    <name evidence="10" type="ORF">SAMN05444167_1461</name>
</gene>
<dbReference type="InterPro" id="IPR028427">
    <property type="entry name" value="Met_Sox_Rdtase_MsrB"/>
</dbReference>
<name>A0A1G7IIY0_9BACT</name>
<proteinExistence type="inferred from homology"/>
<dbReference type="GO" id="GO:0033743">
    <property type="term" value="F:peptide-methionine (R)-S-oxide reductase activity"/>
    <property type="evidence" value="ECO:0007669"/>
    <property type="project" value="UniProtKB-EC"/>
</dbReference>
<evidence type="ECO:0000256" key="7">
    <source>
        <dbReference type="ARBA" id="ARBA00048488"/>
    </source>
</evidence>
<feature type="domain" description="MsrB" evidence="9">
    <location>
        <begin position="56"/>
        <end position="178"/>
    </location>
</feature>
<dbReference type="PROSITE" id="PS51318">
    <property type="entry name" value="TAT"/>
    <property type="match status" value="1"/>
</dbReference>
<dbReference type="InterPro" id="IPR011057">
    <property type="entry name" value="Mss4-like_sf"/>
</dbReference>
<comment type="catalytic activity">
    <reaction evidence="7">
        <text>L-methionyl-[protein] + [thioredoxin]-disulfide + H2O = L-methionyl-(R)-S-oxide-[protein] + [thioredoxin]-dithiol</text>
        <dbReference type="Rhea" id="RHEA:24164"/>
        <dbReference type="Rhea" id="RHEA-COMP:10698"/>
        <dbReference type="Rhea" id="RHEA-COMP:10700"/>
        <dbReference type="Rhea" id="RHEA-COMP:12313"/>
        <dbReference type="Rhea" id="RHEA-COMP:12314"/>
        <dbReference type="ChEBI" id="CHEBI:15377"/>
        <dbReference type="ChEBI" id="CHEBI:16044"/>
        <dbReference type="ChEBI" id="CHEBI:29950"/>
        <dbReference type="ChEBI" id="CHEBI:45764"/>
        <dbReference type="ChEBI" id="CHEBI:50058"/>
        <dbReference type="EC" id="1.8.4.12"/>
    </reaction>
</comment>
<dbReference type="RefSeq" id="WP_083344553.1">
    <property type="nucleotide sequence ID" value="NZ_LT629690.1"/>
</dbReference>
<dbReference type="InterPro" id="IPR006311">
    <property type="entry name" value="TAT_signal"/>
</dbReference>
<comment type="cofactor">
    <cofactor evidence="1">
        <name>Zn(2+)</name>
        <dbReference type="ChEBI" id="CHEBI:29105"/>
    </cofactor>
</comment>
<evidence type="ECO:0000256" key="6">
    <source>
        <dbReference type="ARBA" id="ARBA00023002"/>
    </source>
</evidence>
<dbReference type="GO" id="GO:0046872">
    <property type="term" value="F:metal ion binding"/>
    <property type="evidence" value="ECO:0007669"/>
    <property type="project" value="UniProtKB-KW"/>
</dbReference>
<dbReference type="PANTHER" id="PTHR10173">
    <property type="entry name" value="METHIONINE SULFOXIDE REDUCTASE"/>
    <property type="match status" value="1"/>
</dbReference>
<keyword evidence="6" id="KW-0560">Oxidoreductase</keyword>
<dbReference type="NCBIfam" id="TIGR01409">
    <property type="entry name" value="TAT_signal_seq"/>
    <property type="match status" value="1"/>
</dbReference>
<dbReference type="InterPro" id="IPR019546">
    <property type="entry name" value="TAT_signal_bac_arc"/>
</dbReference>
<evidence type="ECO:0000256" key="1">
    <source>
        <dbReference type="ARBA" id="ARBA00001947"/>
    </source>
</evidence>
<sequence length="179" mass="19755">MNRRNFLQNAAVFGAAVAVGSRFAAASGPAMVKIATFDADGKPTGVQTVAKVQKSDAEWKKQLQPMQYAVARHAETERPYSGATWNEHAHGVFRCVCCDLALFRSETKFESGTGWPSFYQPIAKENVSEKIDMTLGMERTEVLCRQCDAHLGHVFDDGPRPTGMRYCMNSAAMTFHKTA</sequence>
<dbReference type="PROSITE" id="PS51790">
    <property type="entry name" value="MSRB"/>
    <property type="match status" value="1"/>
</dbReference>
<dbReference type="EC" id="1.8.4.12" evidence="3"/>
<protein>
    <recommendedName>
        <fullName evidence="3">peptide-methionine (R)-S-oxide reductase</fullName>
        <ecNumber evidence="3">1.8.4.12</ecNumber>
    </recommendedName>
</protein>
<dbReference type="GO" id="GO:0005737">
    <property type="term" value="C:cytoplasm"/>
    <property type="evidence" value="ECO:0007669"/>
    <property type="project" value="TreeGrafter"/>
</dbReference>
<dbReference type="GO" id="GO:0030091">
    <property type="term" value="P:protein repair"/>
    <property type="evidence" value="ECO:0007669"/>
    <property type="project" value="InterPro"/>
</dbReference>
<accession>A0A1G7IIY0</accession>
<dbReference type="AlphaFoldDB" id="A0A1G7IIY0"/>
<reference evidence="11" key="1">
    <citation type="submission" date="2016-10" db="EMBL/GenBank/DDBJ databases">
        <authorList>
            <person name="Varghese N."/>
            <person name="Submissions S."/>
        </authorList>
    </citation>
    <scope>NUCLEOTIDE SEQUENCE [LARGE SCALE GENOMIC DNA]</scope>
    <source>
        <strain evidence="11">GAS232</strain>
    </source>
</reference>
<evidence type="ECO:0000256" key="2">
    <source>
        <dbReference type="ARBA" id="ARBA00007174"/>
    </source>
</evidence>
<dbReference type="SUPFAM" id="SSF51316">
    <property type="entry name" value="Mss4-like"/>
    <property type="match status" value="1"/>
</dbReference>
<evidence type="ECO:0000256" key="8">
    <source>
        <dbReference type="SAM" id="SignalP"/>
    </source>
</evidence>
<evidence type="ECO:0000256" key="4">
    <source>
        <dbReference type="ARBA" id="ARBA00022723"/>
    </source>
</evidence>
<dbReference type="Gene3D" id="2.170.150.20">
    <property type="entry name" value="Peptide methionine sulfoxide reductase"/>
    <property type="match status" value="1"/>
</dbReference>
<dbReference type="PANTHER" id="PTHR10173:SF52">
    <property type="entry name" value="METHIONINE-R-SULFOXIDE REDUCTASE B1"/>
    <property type="match status" value="1"/>
</dbReference>
<evidence type="ECO:0000256" key="5">
    <source>
        <dbReference type="ARBA" id="ARBA00022833"/>
    </source>
</evidence>
<comment type="similarity">
    <text evidence="2">Belongs to the MsrB Met sulfoxide reductase family.</text>
</comment>
<evidence type="ECO:0000313" key="10">
    <source>
        <dbReference type="EMBL" id="SDF12484.1"/>
    </source>
</evidence>
<dbReference type="Proteomes" id="UP000182427">
    <property type="component" value="Chromosome I"/>
</dbReference>